<gene>
    <name evidence="2" type="ORF">HCA52_14015</name>
</gene>
<organism evidence="2 3">
    <name type="scientific">Listeria booriae</name>
    <dbReference type="NCBI Taxonomy" id="1552123"/>
    <lineage>
        <taxon>Bacteria</taxon>
        <taxon>Bacillati</taxon>
        <taxon>Bacillota</taxon>
        <taxon>Bacilli</taxon>
        <taxon>Bacillales</taxon>
        <taxon>Listeriaceae</taxon>
        <taxon>Listeria</taxon>
    </lineage>
</organism>
<proteinExistence type="predicted"/>
<name>A0A7X0XZC7_9LIST</name>
<feature type="chain" id="PRO_5039276256" description="DUF3221 domain-containing protein" evidence="1">
    <location>
        <begin position="23"/>
        <end position="115"/>
    </location>
</feature>
<protein>
    <recommendedName>
        <fullName evidence="4">DUF3221 domain-containing protein</fullName>
    </recommendedName>
</protein>
<dbReference type="AlphaFoldDB" id="A0A7X0XZC7"/>
<accession>A0A7X0XZC7</accession>
<evidence type="ECO:0000256" key="1">
    <source>
        <dbReference type="SAM" id="SignalP"/>
    </source>
</evidence>
<evidence type="ECO:0008006" key="4">
    <source>
        <dbReference type="Google" id="ProtNLM"/>
    </source>
</evidence>
<evidence type="ECO:0000313" key="2">
    <source>
        <dbReference type="EMBL" id="MBC1794543.1"/>
    </source>
</evidence>
<comment type="caution">
    <text evidence="2">The sequence shown here is derived from an EMBL/GenBank/DDBJ whole genome shotgun (WGS) entry which is preliminary data.</text>
</comment>
<dbReference type="PROSITE" id="PS51257">
    <property type="entry name" value="PROKAR_LIPOPROTEIN"/>
    <property type="match status" value="1"/>
</dbReference>
<dbReference type="RefSeq" id="WP_185524705.1">
    <property type="nucleotide sequence ID" value="NZ_JAARVG010000014.1"/>
</dbReference>
<sequence>MKIFIYPFVVILLLLTACSNTAPEPEQNTVYSATIYDINLRVNKMKWISGEKLNLSAGNYELAEINNIFNQQGDKIDPSDLKIGDKIKIYFKPPIIIKETEPAQISAEYIPKIIK</sequence>
<keyword evidence="1" id="KW-0732">Signal</keyword>
<feature type="signal peptide" evidence="1">
    <location>
        <begin position="1"/>
        <end position="22"/>
    </location>
</feature>
<reference evidence="2 3" key="1">
    <citation type="submission" date="2020-03" db="EMBL/GenBank/DDBJ databases">
        <title>Soil Listeria distribution.</title>
        <authorList>
            <person name="Liao J."/>
            <person name="Wiedmann M."/>
        </authorList>
    </citation>
    <scope>NUCLEOTIDE SEQUENCE [LARGE SCALE GENOMIC DNA]</scope>
    <source>
        <strain evidence="2 3">FSL L7-0978</strain>
    </source>
</reference>
<evidence type="ECO:0000313" key="3">
    <source>
        <dbReference type="Proteomes" id="UP000539064"/>
    </source>
</evidence>
<dbReference type="EMBL" id="JAARVG010000014">
    <property type="protein sequence ID" value="MBC1794543.1"/>
    <property type="molecule type" value="Genomic_DNA"/>
</dbReference>
<dbReference type="Proteomes" id="UP000539064">
    <property type="component" value="Unassembled WGS sequence"/>
</dbReference>